<protein>
    <submittedName>
        <fullName evidence="3">Uncharacterized protein</fullName>
    </submittedName>
</protein>
<evidence type="ECO:0000313" key="5">
    <source>
        <dbReference type="Proteomes" id="UP000663865"/>
    </source>
</evidence>
<name>A0A818NBX9_9BILA</name>
<comment type="caution">
    <text evidence="3">The sequence shown here is derived from an EMBL/GenBank/DDBJ whole genome shotgun (WGS) entry which is preliminary data.</text>
</comment>
<evidence type="ECO:0000256" key="1">
    <source>
        <dbReference type="SAM" id="Coils"/>
    </source>
</evidence>
<feature type="compositionally biased region" description="Polar residues" evidence="2">
    <location>
        <begin position="50"/>
        <end position="62"/>
    </location>
</feature>
<gene>
    <name evidence="3" type="ORF">KIK155_LOCUS21099</name>
    <name evidence="4" type="ORF">TOA249_LOCUS29092</name>
</gene>
<feature type="region of interest" description="Disordered" evidence="2">
    <location>
        <begin position="34"/>
        <end position="76"/>
    </location>
</feature>
<organism evidence="3 5">
    <name type="scientific">Rotaria socialis</name>
    <dbReference type="NCBI Taxonomy" id="392032"/>
    <lineage>
        <taxon>Eukaryota</taxon>
        <taxon>Metazoa</taxon>
        <taxon>Spiralia</taxon>
        <taxon>Gnathifera</taxon>
        <taxon>Rotifera</taxon>
        <taxon>Eurotatoria</taxon>
        <taxon>Bdelloidea</taxon>
        <taxon>Philodinida</taxon>
        <taxon>Philodinidae</taxon>
        <taxon>Rotaria</taxon>
    </lineage>
</organism>
<reference evidence="3" key="1">
    <citation type="submission" date="2021-02" db="EMBL/GenBank/DDBJ databases">
        <authorList>
            <person name="Nowell W R."/>
        </authorList>
    </citation>
    <scope>NUCLEOTIDE SEQUENCE</scope>
</reference>
<dbReference type="PANTHER" id="PTHR46601:SF1">
    <property type="entry name" value="ADF-H DOMAIN-CONTAINING PROTEIN"/>
    <property type="match status" value="1"/>
</dbReference>
<dbReference type="EMBL" id="CAJOBS010004312">
    <property type="protein sequence ID" value="CAF4878806.1"/>
    <property type="molecule type" value="Genomic_DNA"/>
</dbReference>
<sequence>MKDNRKFRNETYRERIKLKRSLSKKFDEECRRKKTSYQAKWRRNKKEEQQQSTISIPSVSTSRTKDLRKKEGQRRRRLHISSLRADNIKLRETVRILTKEIKQLRSSRTPTPPLDSPSKFFFDNVSPNAKQRTVLRLKDKIENLPRGTSAQIRNDITKLCPDKHKQIDGNQIRCRLNHMNILHQQFELESTIDIDYVTFTRYIPSYIKKPNNDSWGTCLCMPCLNPQLKYEKLHQLKRKHACIKVIVDFTPIDLYDLAKDEIKINEFKDNLTKLDKEDEEILVTFCEWQKIKAPNCTAPVSTKVSISISIKEFIKKFIIEVDVLTKHICRMREQFRAAKAAKEQAKENTQVATIQIDWSENYNLKQAREEKGAYYYEQHISIQSGFVWLNKNSFSFASISDDTCHMAEAAWAAIQDLLKDLIDKNNINIINFISDSPVSQYRNKTMIFLMKKLATDRHIDIKWIFLESGHGKGVADAVGATVKRKFDETVAFNPDNTFENALSLINVIKTNTDIKLFLYDTTNIASLRKIIPNLRTVKGTASFHEMFASKDGKFYAKTVSNEQEKLVQLKF</sequence>
<dbReference type="Proteomes" id="UP000663838">
    <property type="component" value="Unassembled WGS sequence"/>
</dbReference>
<dbReference type="EMBL" id="CAJNYV010003720">
    <property type="protein sequence ID" value="CAF3604359.1"/>
    <property type="molecule type" value="Genomic_DNA"/>
</dbReference>
<dbReference type="PANTHER" id="PTHR46601">
    <property type="entry name" value="ULP_PROTEASE DOMAIN-CONTAINING PROTEIN"/>
    <property type="match status" value="1"/>
</dbReference>
<feature type="compositionally biased region" description="Basic residues" evidence="2">
    <location>
        <begin position="34"/>
        <end position="44"/>
    </location>
</feature>
<accession>A0A818NBX9</accession>
<dbReference type="Proteomes" id="UP000663865">
    <property type="component" value="Unassembled WGS sequence"/>
</dbReference>
<evidence type="ECO:0000256" key="2">
    <source>
        <dbReference type="SAM" id="MobiDB-lite"/>
    </source>
</evidence>
<keyword evidence="1" id="KW-0175">Coiled coil</keyword>
<proteinExistence type="predicted"/>
<evidence type="ECO:0000313" key="3">
    <source>
        <dbReference type="EMBL" id="CAF3604359.1"/>
    </source>
</evidence>
<feature type="coiled-coil region" evidence="1">
    <location>
        <begin position="80"/>
        <end position="107"/>
    </location>
</feature>
<evidence type="ECO:0000313" key="4">
    <source>
        <dbReference type="EMBL" id="CAF4878806.1"/>
    </source>
</evidence>
<dbReference type="AlphaFoldDB" id="A0A818NBX9"/>